<sequence>MTALRSTTGRRTAATWWCVYDDPGRWSTEHPRTAPLIDWFADTLMRPDPAQGRPGPVCPFVKPAAAHHTLWIAELADTGSITEAIDDAFDLYRTLDHTPAVLTVFPGLDDTTRIDAAHAARKDDIVRAGAMLGQFYPGCPVAGLWNRDYRPLHAPLPMLVIRPMMNTDFPFLAGKPEWLSAYLARHAPGLPRKLRATIADRMHVPDAGPASITELRAHLPDEHAQ</sequence>
<dbReference type="OrthoDB" id="8420726at2"/>
<dbReference type="RefSeq" id="WP_101466107.1">
    <property type="nucleotide sequence ID" value="NZ_PJMW01000002.1"/>
</dbReference>
<keyword evidence="3" id="KW-1185">Reference proteome</keyword>
<name>A0A2N3VEM4_9NOCA</name>
<protein>
    <recommendedName>
        <fullName evidence="1">DUF6875 domain-containing protein</fullName>
    </recommendedName>
</protein>
<evidence type="ECO:0000259" key="1">
    <source>
        <dbReference type="Pfam" id="PF21780"/>
    </source>
</evidence>
<evidence type="ECO:0000313" key="3">
    <source>
        <dbReference type="Proteomes" id="UP000233766"/>
    </source>
</evidence>
<gene>
    <name evidence="2" type="ORF">ATK86_4520</name>
</gene>
<dbReference type="Pfam" id="PF21780">
    <property type="entry name" value="DUF6875"/>
    <property type="match status" value="1"/>
</dbReference>
<dbReference type="AlphaFoldDB" id="A0A2N3VEM4"/>
<dbReference type="Proteomes" id="UP000233766">
    <property type="component" value="Unassembled WGS sequence"/>
</dbReference>
<reference evidence="2 3" key="1">
    <citation type="submission" date="2017-12" db="EMBL/GenBank/DDBJ databases">
        <title>Sequencing the genomes of 1000 Actinobacteria strains.</title>
        <authorList>
            <person name="Klenk H.-P."/>
        </authorList>
    </citation>
    <scope>NUCLEOTIDE SEQUENCE [LARGE SCALE GENOMIC DNA]</scope>
    <source>
        <strain evidence="2 3">DSM 44489</strain>
    </source>
</reference>
<accession>A0A2N3VEM4</accession>
<evidence type="ECO:0000313" key="2">
    <source>
        <dbReference type="EMBL" id="PKV80104.1"/>
    </source>
</evidence>
<proteinExistence type="predicted"/>
<dbReference type="EMBL" id="PJMW01000002">
    <property type="protein sequence ID" value="PKV80104.1"/>
    <property type="molecule type" value="Genomic_DNA"/>
</dbReference>
<feature type="domain" description="DUF6875" evidence="1">
    <location>
        <begin position="36"/>
        <end position="196"/>
    </location>
</feature>
<organism evidence="2 3">
    <name type="scientific">Nocardia fluminea</name>
    <dbReference type="NCBI Taxonomy" id="134984"/>
    <lineage>
        <taxon>Bacteria</taxon>
        <taxon>Bacillati</taxon>
        <taxon>Actinomycetota</taxon>
        <taxon>Actinomycetes</taxon>
        <taxon>Mycobacteriales</taxon>
        <taxon>Nocardiaceae</taxon>
        <taxon>Nocardia</taxon>
    </lineage>
</organism>
<comment type="caution">
    <text evidence="2">The sequence shown here is derived from an EMBL/GenBank/DDBJ whole genome shotgun (WGS) entry which is preliminary data.</text>
</comment>
<dbReference type="InterPro" id="IPR049240">
    <property type="entry name" value="DUF6875"/>
</dbReference>